<organism evidence="2">
    <name type="scientific">Oikopleura dioica</name>
    <name type="common">Tunicate</name>
    <dbReference type="NCBI Taxonomy" id="34765"/>
    <lineage>
        <taxon>Eukaryota</taxon>
        <taxon>Metazoa</taxon>
        <taxon>Chordata</taxon>
        <taxon>Tunicata</taxon>
        <taxon>Appendicularia</taxon>
        <taxon>Copelata</taxon>
        <taxon>Oikopleuridae</taxon>
        <taxon>Oikopleura</taxon>
    </lineage>
</organism>
<gene>
    <name evidence="2" type="ORF">GSOID_T00025621001</name>
</gene>
<dbReference type="AlphaFoldDB" id="E4Y7V3"/>
<evidence type="ECO:0000313" key="2">
    <source>
        <dbReference type="EMBL" id="CBY31703.1"/>
    </source>
</evidence>
<accession>E4Y7V3</accession>
<dbReference type="Proteomes" id="UP000011014">
    <property type="component" value="Unassembled WGS sequence"/>
</dbReference>
<sequence length="81" mass="9018">IVHKKRKQTKERGMDGLEMPTLTPTENVYEILDASARDESVLLRTESQDSIAQEKLAAQFSTRALPDLPSTSNANPYSETP</sequence>
<feature type="non-terminal residue" evidence="2">
    <location>
        <position position="1"/>
    </location>
</feature>
<name>E4Y7V3_OIKDI</name>
<protein>
    <submittedName>
        <fullName evidence="2">Uncharacterized protein</fullName>
    </submittedName>
</protein>
<proteinExistence type="predicted"/>
<feature type="region of interest" description="Disordered" evidence="1">
    <location>
        <begin position="1"/>
        <end position="21"/>
    </location>
</feature>
<feature type="compositionally biased region" description="Polar residues" evidence="1">
    <location>
        <begin position="69"/>
        <end position="81"/>
    </location>
</feature>
<dbReference type="EMBL" id="FN654314">
    <property type="protein sequence ID" value="CBY31703.1"/>
    <property type="molecule type" value="Genomic_DNA"/>
</dbReference>
<evidence type="ECO:0000256" key="1">
    <source>
        <dbReference type="SAM" id="MobiDB-lite"/>
    </source>
</evidence>
<reference evidence="2" key="1">
    <citation type="journal article" date="2010" name="Science">
        <title>Plasticity of animal genome architecture unmasked by rapid evolution of a pelagic tunicate.</title>
        <authorList>
            <person name="Denoeud F."/>
            <person name="Henriet S."/>
            <person name="Mungpakdee S."/>
            <person name="Aury J.M."/>
            <person name="Da Silva C."/>
            <person name="Brinkmann H."/>
            <person name="Mikhaleva J."/>
            <person name="Olsen L.C."/>
            <person name="Jubin C."/>
            <person name="Canestro C."/>
            <person name="Bouquet J.M."/>
            <person name="Danks G."/>
            <person name="Poulain J."/>
            <person name="Campsteijn C."/>
            <person name="Adamski M."/>
            <person name="Cross I."/>
            <person name="Yadetie F."/>
            <person name="Muffato M."/>
            <person name="Louis A."/>
            <person name="Butcher S."/>
            <person name="Tsagkogeorga G."/>
            <person name="Konrad A."/>
            <person name="Singh S."/>
            <person name="Jensen M.F."/>
            <person name="Cong E.H."/>
            <person name="Eikeseth-Otteraa H."/>
            <person name="Noel B."/>
            <person name="Anthouard V."/>
            <person name="Porcel B.M."/>
            <person name="Kachouri-Lafond R."/>
            <person name="Nishino A."/>
            <person name="Ugolini M."/>
            <person name="Chourrout P."/>
            <person name="Nishida H."/>
            <person name="Aasland R."/>
            <person name="Huzurbazar S."/>
            <person name="Westhof E."/>
            <person name="Delsuc F."/>
            <person name="Lehrach H."/>
            <person name="Reinhardt R."/>
            <person name="Weissenbach J."/>
            <person name="Roy S.W."/>
            <person name="Artiguenave F."/>
            <person name="Postlethwait J.H."/>
            <person name="Manak J.R."/>
            <person name="Thompson E.M."/>
            <person name="Jaillon O."/>
            <person name="Du Pasquier L."/>
            <person name="Boudinot P."/>
            <person name="Liberles D.A."/>
            <person name="Volff J.N."/>
            <person name="Philippe H."/>
            <person name="Lenhard B."/>
            <person name="Roest Crollius H."/>
            <person name="Wincker P."/>
            <person name="Chourrout D."/>
        </authorList>
    </citation>
    <scope>NUCLEOTIDE SEQUENCE [LARGE SCALE GENOMIC DNA]</scope>
</reference>
<feature type="region of interest" description="Disordered" evidence="1">
    <location>
        <begin position="61"/>
        <end position="81"/>
    </location>
</feature>